<name>A0ACD0NYJ7_9BASI</name>
<keyword evidence="2" id="KW-1185">Reference proteome</keyword>
<accession>A0ACD0NYJ7</accession>
<evidence type="ECO:0000313" key="2">
    <source>
        <dbReference type="Proteomes" id="UP000245626"/>
    </source>
</evidence>
<evidence type="ECO:0000313" key="1">
    <source>
        <dbReference type="EMBL" id="PWN50915.1"/>
    </source>
</evidence>
<protein>
    <submittedName>
        <fullName evidence="1">Uncharacterized protein</fullName>
    </submittedName>
</protein>
<reference evidence="1 2" key="1">
    <citation type="journal article" date="2018" name="Mol. Biol. Evol.">
        <title>Broad Genomic Sampling Reveals a Smut Pathogenic Ancestry of the Fungal Clade Ustilaginomycotina.</title>
        <authorList>
            <person name="Kijpornyongpan T."/>
            <person name="Mondo S.J."/>
            <person name="Barry K."/>
            <person name="Sandor L."/>
            <person name="Lee J."/>
            <person name="Lipzen A."/>
            <person name="Pangilinan J."/>
            <person name="LaButti K."/>
            <person name="Hainaut M."/>
            <person name="Henrissat B."/>
            <person name="Grigoriev I.V."/>
            <person name="Spatafora J.W."/>
            <person name="Aime M.C."/>
        </authorList>
    </citation>
    <scope>NUCLEOTIDE SEQUENCE [LARGE SCALE GENOMIC DNA]</scope>
    <source>
        <strain evidence="1 2">SA 807</strain>
    </source>
</reference>
<organism evidence="1 2">
    <name type="scientific">Violaceomyces palustris</name>
    <dbReference type="NCBI Taxonomy" id="1673888"/>
    <lineage>
        <taxon>Eukaryota</taxon>
        <taxon>Fungi</taxon>
        <taxon>Dikarya</taxon>
        <taxon>Basidiomycota</taxon>
        <taxon>Ustilaginomycotina</taxon>
        <taxon>Ustilaginomycetes</taxon>
        <taxon>Violaceomycetales</taxon>
        <taxon>Violaceomycetaceae</taxon>
        <taxon>Violaceomyces</taxon>
    </lineage>
</organism>
<dbReference type="Proteomes" id="UP000245626">
    <property type="component" value="Unassembled WGS sequence"/>
</dbReference>
<proteinExistence type="predicted"/>
<sequence length="959" mass="103166">MPEPLLKHSNSSRSSLFKLKSIPSLLSLRQHGQQEEGFHQVPSQQSSQPSGTKPLSTPQLVPGQDHGAAITSSHDANANANRSAFSKLKGFGASKLKRGNSSQTIRDQAPNDSFVKGQSLPTDMNRQGSSAVGQGFQTKPEKRKSRLLDAFKSSKRTPATNLDRSMEQPASFESNQVPEALGFGPATSSPTSQHDPLPLAIEAYLSGNDSTQFEQNPSPERMRRLSSSSSADYHYRHQMETRQERSQYPPSTTKTRRPVSVLSMGRRLSTGLETMPVQSSRGSSPTSGLLSDPSVGSFNLHSFRNVRRGSDASKLESGKESRRTSILTLEGLSHNNYNNINTSSLENPTLASPFTEDAPRLSTTSNFASISRSVPASPGRNTTPPTVGGQVPFQQLNANSSSMSVAKFRQASRTKSEIGSPPSGGAAAEEDPHLFGASPRMLNAELGSEKQVSSMLRSGGGGGGGFPSSNSGISPSQELAALEAELSAGGRATPLMRMSKGEAEAHAGQGTVAAGGGAPTSSPSHINPLVREAAEVTLASPASNTEATKRGALIVVEGLDRAGKSTQVARLAEALEARSIKFPERTTAIGKMIDSYLAQERELDDRAIHLLFSANRWECARSIIEEVESGRNVVCDRYAFSGIAYSCSKGLDYEWCRNPDIGLPLPDLTVFLDLDAEAAAARGGYGEERYEKLEFQARVRQAFHLVAQDVSRHGGQWSTVDAGASLDRVTEEIMEKVRPCLDEIRSRGSKIGRLFVREPETTTTSASHRQAAIQAAKQSVPFAPPLNHRRIVRNMTSPEIPTHPHSQSVLTTVAYLGHEGVNPSRQQDPHHQSRTPAATTTGEDSERLLAFQGGTSRAGTRELYERRSSSDVGRSSGSVVVDDHLDRNPPNFSLQATDLLPFDRPNPIAKGHGMDSARILNKYASGGVDGDGRRPRTLIDAIESLQLARKNQQGSTTLS</sequence>
<dbReference type="EMBL" id="KZ819886">
    <property type="protein sequence ID" value="PWN50915.1"/>
    <property type="molecule type" value="Genomic_DNA"/>
</dbReference>
<gene>
    <name evidence="1" type="ORF">IE53DRAFT_73942</name>
</gene>